<evidence type="ECO:0000256" key="7">
    <source>
        <dbReference type="ARBA" id="ARBA00023136"/>
    </source>
</evidence>
<comment type="subcellular location">
    <subcellularLocation>
        <location evidence="1">Cell membrane</location>
    </subcellularLocation>
</comment>
<dbReference type="GO" id="GO:0005886">
    <property type="term" value="C:plasma membrane"/>
    <property type="evidence" value="ECO:0007669"/>
    <property type="project" value="UniProtKB-SubCell"/>
</dbReference>
<evidence type="ECO:0000256" key="1">
    <source>
        <dbReference type="ARBA" id="ARBA00004236"/>
    </source>
</evidence>
<accession>A0A347SS36</accession>
<evidence type="ECO:0000256" key="2">
    <source>
        <dbReference type="ARBA" id="ARBA00006464"/>
    </source>
</evidence>
<comment type="caution">
    <text evidence="8">The sequence shown here is derived from an EMBL/GenBank/DDBJ whole genome shotgun (WGS) entry which is preliminary data.</text>
</comment>
<comment type="similarity">
    <text evidence="2">Belongs to the bacterial sugar transferase family.</text>
</comment>
<dbReference type="PANTHER" id="PTHR30576:SF4">
    <property type="entry name" value="UNDECAPRENYL-PHOSPHATE GALACTOSE PHOSPHOTRANSFERASE"/>
    <property type="match status" value="1"/>
</dbReference>
<evidence type="ECO:0000256" key="5">
    <source>
        <dbReference type="ARBA" id="ARBA00022692"/>
    </source>
</evidence>
<dbReference type="InterPro" id="IPR003362">
    <property type="entry name" value="Bact_transf"/>
</dbReference>
<keyword evidence="7" id="KW-0472">Membrane</keyword>
<gene>
    <name evidence="8" type="ORF">DS832_04435</name>
</gene>
<keyword evidence="5" id="KW-0812">Transmembrane</keyword>
<proteinExistence type="inferred from homology"/>
<keyword evidence="3" id="KW-1003">Cell membrane</keyword>
<dbReference type="Proteomes" id="UP000284822">
    <property type="component" value="Unassembled WGS sequence"/>
</dbReference>
<evidence type="ECO:0000313" key="9">
    <source>
        <dbReference type="Proteomes" id="UP000284822"/>
    </source>
</evidence>
<reference evidence="8 9" key="1">
    <citation type="submission" date="2018-07" db="EMBL/GenBank/DDBJ databases">
        <title>Genome sequences of six Lactobacillus spp. isolated from bumble bee guts.</title>
        <authorList>
            <person name="Motta E.V.S."/>
            <person name="Moran N.A."/>
        </authorList>
    </citation>
    <scope>NUCLEOTIDE SEQUENCE [LARGE SCALE GENOMIC DNA]</scope>
    <source>
        <strain evidence="8 9">LV-8.1</strain>
    </source>
</reference>
<evidence type="ECO:0000256" key="6">
    <source>
        <dbReference type="ARBA" id="ARBA00022989"/>
    </source>
</evidence>
<evidence type="ECO:0000313" key="8">
    <source>
        <dbReference type="EMBL" id="RHW47398.1"/>
    </source>
</evidence>
<dbReference type="Pfam" id="PF02397">
    <property type="entry name" value="Bac_transf"/>
    <property type="match status" value="1"/>
</dbReference>
<evidence type="ECO:0000256" key="3">
    <source>
        <dbReference type="ARBA" id="ARBA00022475"/>
    </source>
</evidence>
<dbReference type="GO" id="GO:0016780">
    <property type="term" value="F:phosphotransferase activity, for other substituted phosphate groups"/>
    <property type="evidence" value="ECO:0007669"/>
    <property type="project" value="TreeGrafter"/>
</dbReference>
<evidence type="ECO:0000256" key="4">
    <source>
        <dbReference type="ARBA" id="ARBA00022679"/>
    </source>
</evidence>
<dbReference type="EMBL" id="QOCS01000008">
    <property type="protein sequence ID" value="RHW47398.1"/>
    <property type="molecule type" value="Genomic_DNA"/>
</dbReference>
<dbReference type="PANTHER" id="PTHR30576">
    <property type="entry name" value="COLANIC BIOSYNTHESIS UDP-GLUCOSE LIPID CARRIER TRANSFERASE"/>
    <property type="match status" value="1"/>
</dbReference>
<keyword evidence="6" id="KW-1133">Transmembrane helix</keyword>
<sequence>MWKAMGDLAETHTKKGKVLYRLLKRFFDIVISTLALVVCSPLFLIFKVVYLFGENKGPMLYKQLRVGKNGKKFLIYKFRSMVNGADTKLKANPRLYQKYLQNDFKLPVDADPRITHFGHFIRLTSLDEIPQFINVLKGEMSLVGPRPIVEAELKNYDTPEHLNKFLSVKPGITGCWQAFGRNKIGYPKRCNVELYYVDHASLLFDLKIIVKSFSSVLKHDGVY</sequence>
<protein>
    <submittedName>
        <fullName evidence="8">Sugar transferase</fullName>
    </submittedName>
</protein>
<dbReference type="AlphaFoldDB" id="A0A347SS36"/>
<name>A0A347SS36_9LACO</name>
<organism evidence="8 9">
    <name type="scientific">Bombilactobacillus bombi</name>
    <dbReference type="NCBI Taxonomy" id="1303590"/>
    <lineage>
        <taxon>Bacteria</taxon>
        <taxon>Bacillati</taxon>
        <taxon>Bacillota</taxon>
        <taxon>Bacilli</taxon>
        <taxon>Lactobacillales</taxon>
        <taxon>Lactobacillaceae</taxon>
        <taxon>Bombilactobacillus</taxon>
    </lineage>
</organism>
<keyword evidence="4 8" id="KW-0808">Transferase</keyword>
<dbReference type="KEGG" id="lbm:DS830_04880"/>